<dbReference type="STRING" id="1789683.A0A1X7R4T9"/>
<reference evidence="2 3" key="1">
    <citation type="submission" date="2017-04" db="EMBL/GenBank/DDBJ databases">
        <authorList>
            <person name="Afonso C.L."/>
            <person name="Miller P.J."/>
            <person name="Scott M.A."/>
            <person name="Spackman E."/>
            <person name="Goraichik I."/>
            <person name="Dimitrov K.M."/>
            <person name="Suarez D.L."/>
            <person name="Swayne D.E."/>
        </authorList>
    </citation>
    <scope>NUCLEOTIDE SEQUENCE [LARGE SCALE GENOMIC DNA]</scope>
</reference>
<dbReference type="Proteomes" id="UP000196158">
    <property type="component" value="Unassembled WGS sequence"/>
</dbReference>
<organism evidence="2 3">
    <name type="scientific">Maudiozyma saulgeensis</name>
    <dbReference type="NCBI Taxonomy" id="1789683"/>
    <lineage>
        <taxon>Eukaryota</taxon>
        <taxon>Fungi</taxon>
        <taxon>Dikarya</taxon>
        <taxon>Ascomycota</taxon>
        <taxon>Saccharomycotina</taxon>
        <taxon>Saccharomycetes</taxon>
        <taxon>Saccharomycetales</taxon>
        <taxon>Saccharomycetaceae</taxon>
        <taxon>Maudiozyma</taxon>
    </lineage>
</organism>
<sequence>MLRYNSRNILQLSTRSAVRYIHGNVLRLQQVKPDTETPLAGSTTDNIKDNDDAEASVKERMIFGSIFERMQRKEELRQQKMSELLDIEGNKKIRDIGEVKVNFGQTEQYEDIDPEDINLVEYFKQESEKNAQNDDLFSNVDRNKKGGTGKSSIIYDLFENIEKSILQNKKRTLEQADAMKIDNFSPSSFPTPNVIQSQSLRIDVKKLEDEERYKAAMDSAMKPYIDQLKLSITSDYDVLEKMKEMIKLFTTRDKSLDRLNNNKPVDIINTIKSYSEKNDEAIPEPYVITIPYCMLRLLTGPEFEMSGERKYNIAVYIYHECKTCQDISLYLNMCNVIFYNQLLRLSWENFKDIKRLLDLTSEMSINGILGDIETVELLDTLIQDIDATYDDYLPVENNIQENSGSAKGILWTHQTRIYLNELKKYVKQLKLALTVEQP</sequence>
<dbReference type="Pfam" id="PF19189">
    <property type="entry name" value="Mtf2"/>
    <property type="match status" value="1"/>
</dbReference>
<dbReference type="AlphaFoldDB" id="A0A1X7R4T9"/>
<dbReference type="InterPro" id="IPR043837">
    <property type="entry name" value="Mtf2-like_C"/>
</dbReference>
<evidence type="ECO:0000313" key="3">
    <source>
        <dbReference type="Proteomes" id="UP000196158"/>
    </source>
</evidence>
<dbReference type="PANTHER" id="PTHR39468:SF1">
    <property type="entry name" value="MTF2-LIKE C-TERMINAL DOMAIN-CONTAINING PROTEIN"/>
    <property type="match status" value="1"/>
</dbReference>
<dbReference type="GO" id="GO:0005739">
    <property type="term" value="C:mitochondrion"/>
    <property type="evidence" value="ECO:0007669"/>
    <property type="project" value="InterPro"/>
</dbReference>
<dbReference type="PANTHER" id="PTHR39468">
    <property type="entry name" value="CHROMOSOME 7, WHOLE GENOME SHOTGUN SEQUENCE"/>
    <property type="match status" value="1"/>
</dbReference>
<dbReference type="OrthoDB" id="2444174at2759"/>
<dbReference type="EMBL" id="FXLY01000005">
    <property type="protein sequence ID" value="SMN20246.1"/>
    <property type="molecule type" value="Genomic_DNA"/>
</dbReference>
<proteinExistence type="predicted"/>
<dbReference type="InterPro" id="IPR040009">
    <property type="entry name" value="Mtf2/C5D6.12-like"/>
</dbReference>
<protein>
    <submittedName>
        <fullName evidence="2">Similar to Saccharomyces cerevisiae YDL044C MTF2 Mitochondrial matrix protein</fullName>
    </submittedName>
</protein>
<keyword evidence="3" id="KW-1185">Reference proteome</keyword>
<accession>A0A1X7R4T9</accession>
<evidence type="ECO:0000259" key="1">
    <source>
        <dbReference type="Pfam" id="PF19189"/>
    </source>
</evidence>
<gene>
    <name evidence="2" type="ORF">KASA_0N01925G</name>
</gene>
<name>A0A1X7R4T9_9SACH</name>
<feature type="domain" description="Mtf2-like C-terminal" evidence="1">
    <location>
        <begin position="214"/>
        <end position="430"/>
    </location>
</feature>
<evidence type="ECO:0000313" key="2">
    <source>
        <dbReference type="EMBL" id="SMN20246.1"/>
    </source>
</evidence>